<dbReference type="PANTHER" id="PTHR15503">
    <property type="entry name" value="LDOC1 RELATED"/>
    <property type="match status" value="1"/>
</dbReference>
<dbReference type="Proteomes" id="UP000325315">
    <property type="component" value="Unassembled WGS sequence"/>
</dbReference>
<dbReference type="AlphaFoldDB" id="A0A5B6VDH7"/>
<accession>A0A5B6VDH7</accession>
<comment type="caution">
    <text evidence="1">The sequence shown here is derived from an EMBL/GenBank/DDBJ whole genome shotgun (WGS) entry which is preliminary data.</text>
</comment>
<sequence>MVDMTFGTDCLVEHRVNLDYAAKRVTLRTDENGEVIMVDYLSNVISALLADKVVRKGCQTYLAFVFDFIPAKLSIRYIRTVRDFPNVFPEELPEINPDREVEFGIDLLPGTAPVSIAPYRMALKEFVELKAQL</sequence>
<evidence type="ECO:0000313" key="1">
    <source>
        <dbReference type="EMBL" id="KAA3467104.1"/>
    </source>
</evidence>
<dbReference type="OrthoDB" id="437338at2759"/>
<protein>
    <submittedName>
        <fullName evidence="1">Alcohol-forming fatty acyl-CoA reductase-like</fullName>
    </submittedName>
</protein>
<dbReference type="InterPro" id="IPR032567">
    <property type="entry name" value="RTL1-rel"/>
</dbReference>
<name>A0A5B6VDH7_9ROSI</name>
<gene>
    <name evidence="1" type="ORF">EPI10_002146</name>
</gene>
<evidence type="ECO:0000313" key="2">
    <source>
        <dbReference type="Proteomes" id="UP000325315"/>
    </source>
</evidence>
<dbReference type="PANTHER" id="PTHR15503:SF45">
    <property type="entry name" value="RNA-DIRECTED DNA POLYMERASE HOMOLOG"/>
    <property type="match status" value="1"/>
</dbReference>
<proteinExistence type="predicted"/>
<organism evidence="1 2">
    <name type="scientific">Gossypium australe</name>
    <dbReference type="NCBI Taxonomy" id="47621"/>
    <lineage>
        <taxon>Eukaryota</taxon>
        <taxon>Viridiplantae</taxon>
        <taxon>Streptophyta</taxon>
        <taxon>Embryophyta</taxon>
        <taxon>Tracheophyta</taxon>
        <taxon>Spermatophyta</taxon>
        <taxon>Magnoliopsida</taxon>
        <taxon>eudicotyledons</taxon>
        <taxon>Gunneridae</taxon>
        <taxon>Pentapetalae</taxon>
        <taxon>rosids</taxon>
        <taxon>malvids</taxon>
        <taxon>Malvales</taxon>
        <taxon>Malvaceae</taxon>
        <taxon>Malvoideae</taxon>
        <taxon>Gossypium</taxon>
    </lineage>
</organism>
<dbReference type="EMBL" id="SMMG02000007">
    <property type="protein sequence ID" value="KAA3467104.1"/>
    <property type="molecule type" value="Genomic_DNA"/>
</dbReference>
<keyword evidence="2" id="KW-1185">Reference proteome</keyword>
<reference evidence="1" key="1">
    <citation type="submission" date="2019-08" db="EMBL/GenBank/DDBJ databases">
        <authorList>
            <person name="Liu F."/>
        </authorList>
    </citation>
    <scope>NUCLEOTIDE SEQUENCE [LARGE SCALE GENOMIC DNA]</scope>
    <source>
        <strain evidence="1">PA1801</strain>
        <tissue evidence="1">Leaf</tissue>
    </source>
</reference>